<evidence type="ECO:0000256" key="6">
    <source>
        <dbReference type="SAM" id="Phobius"/>
    </source>
</evidence>
<evidence type="ECO:0000256" key="4">
    <source>
        <dbReference type="ARBA" id="ARBA00023136"/>
    </source>
</evidence>
<comment type="caution">
    <text evidence="8">The sequence shown here is derived from an EMBL/GenBank/DDBJ whole genome shotgun (WGS) entry which is preliminary data.</text>
</comment>
<dbReference type="PANTHER" id="PTHR43229:SF3">
    <property type="entry name" value="ABC-TYPE MULTIDRUG TRANSPORT SYSTEM, PERMEASE COMPONENT"/>
    <property type="match status" value="1"/>
</dbReference>
<dbReference type="PRINTS" id="PR00164">
    <property type="entry name" value="ABC2TRNSPORT"/>
</dbReference>
<keyword evidence="3 6" id="KW-1133">Transmembrane helix</keyword>
<evidence type="ECO:0000256" key="3">
    <source>
        <dbReference type="ARBA" id="ARBA00022989"/>
    </source>
</evidence>
<gene>
    <name evidence="8" type="ORF">ACFPET_00150</name>
</gene>
<evidence type="ECO:0000256" key="2">
    <source>
        <dbReference type="ARBA" id="ARBA00022692"/>
    </source>
</evidence>
<accession>A0ABV8TSJ1</accession>
<dbReference type="Pfam" id="PF01061">
    <property type="entry name" value="ABC2_membrane"/>
    <property type="match status" value="1"/>
</dbReference>
<feature type="transmembrane region" description="Helical" evidence="6">
    <location>
        <begin position="122"/>
        <end position="144"/>
    </location>
</feature>
<evidence type="ECO:0000313" key="8">
    <source>
        <dbReference type="EMBL" id="MFC4333610.1"/>
    </source>
</evidence>
<organism evidence="8 9">
    <name type="scientific">Salininema proteolyticum</name>
    <dbReference type="NCBI Taxonomy" id="1607685"/>
    <lineage>
        <taxon>Bacteria</taxon>
        <taxon>Bacillati</taxon>
        <taxon>Actinomycetota</taxon>
        <taxon>Actinomycetes</taxon>
        <taxon>Glycomycetales</taxon>
        <taxon>Glycomycetaceae</taxon>
        <taxon>Salininema</taxon>
    </lineage>
</organism>
<evidence type="ECO:0000313" key="9">
    <source>
        <dbReference type="Proteomes" id="UP001595823"/>
    </source>
</evidence>
<reference evidence="9" key="1">
    <citation type="journal article" date="2019" name="Int. J. Syst. Evol. Microbiol.">
        <title>The Global Catalogue of Microorganisms (GCM) 10K type strain sequencing project: providing services to taxonomists for standard genome sequencing and annotation.</title>
        <authorList>
            <consortium name="The Broad Institute Genomics Platform"/>
            <consortium name="The Broad Institute Genome Sequencing Center for Infectious Disease"/>
            <person name="Wu L."/>
            <person name="Ma J."/>
        </authorList>
    </citation>
    <scope>NUCLEOTIDE SEQUENCE [LARGE SCALE GENOMIC DNA]</scope>
    <source>
        <strain evidence="9">IBRC-M 10908</strain>
    </source>
</reference>
<dbReference type="EMBL" id="JBHSDK010000001">
    <property type="protein sequence ID" value="MFC4333610.1"/>
    <property type="molecule type" value="Genomic_DNA"/>
</dbReference>
<comment type="subcellular location">
    <subcellularLocation>
        <location evidence="1">Membrane</location>
        <topology evidence="1">Multi-pass membrane protein</topology>
    </subcellularLocation>
</comment>
<dbReference type="RefSeq" id="WP_380617351.1">
    <property type="nucleotide sequence ID" value="NZ_JBHSDK010000001.1"/>
</dbReference>
<dbReference type="Proteomes" id="UP001595823">
    <property type="component" value="Unassembled WGS sequence"/>
</dbReference>
<sequence>MAVQTIADHPMGYAAGAYRAFSMHMVTYRRSWHGSVFSVFLMPILYMVGIGLGVGQFVDPASLGGVEYAAFIAPGIIAMVPVNLAANDFIYPVFGGYREWGSQYLSQRASPLRPIDILNGHLAYGVLFRASFACAVVFVPLLFFDVFTSWWAPAAVPVGVLVSFAVAPWVFTWCSAVEGEYILNVIFRFAIMPVTLFSGVFFPITQMPPFVQPLAWISPLWHGVELTRLAATGTEAALPPALHALYLAALGVGGWFCARHIVHKRLEF</sequence>
<keyword evidence="2 6" id="KW-0812">Transmembrane</keyword>
<feature type="transmembrane region" description="Helical" evidence="6">
    <location>
        <begin position="185"/>
        <end position="204"/>
    </location>
</feature>
<dbReference type="InterPro" id="IPR051784">
    <property type="entry name" value="Nod_factor_ABC_transporter"/>
</dbReference>
<keyword evidence="4 6" id="KW-0472">Membrane</keyword>
<proteinExistence type="predicted"/>
<name>A0ABV8TSJ1_9ACTN</name>
<evidence type="ECO:0000256" key="5">
    <source>
        <dbReference type="ARBA" id="ARBA00023251"/>
    </source>
</evidence>
<keyword evidence="5" id="KW-0046">Antibiotic resistance</keyword>
<feature type="transmembrane region" description="Helical" evidence="6">
    <location>
        <begin position="66"/>
        <end position="86"/>
    </location>
</feature>
<dbReference type="PANTHER" id="PTHR43229">
    <property type="entry name" value="NODULATION PROTEIN J"/>
    <property type="match status" value="1"/>
</dbReference>
<dbReference type="InterPro" id="IPR000412">
    <property type="entry name" value="ABC_2_transport"/>
</dbReference>
<feature type="domain" description="ABC-2 type transporter transmembrane" evidence="7">
    <location>
        <begin position="26"/>
        <end position="228"/>
    </location>
</feature>
<evidence type="ECO:0000259" key="7">
    <source>
        <dbReference type="Pfam" id="PF01061"/>
    </source>
</evidence>
<feature type="transmembrane region" description="Helical" evidence="6">
    <location>
        <begin position="150"/>
        <end position="173"/>
    </location>
</feature>
<feature type="transmembrane region" description="Helical" evidence="6">
    <location>
        <begin position="32"/>
        <end position="54"/>
    </location>
</feature>
<evidence type="ECO:0000256" key="1">
    <source>
        <dbReference type="ARBA" id="ARBA00004141"/>
    </source>
</evidence>
<dbReference type="InterPro" id="IPR013525">
    <property type="entry name" value="ABC2_TM"/>
</dbReference>
<protein>
    <submittedName>
        <fullName evidence="8">ABC transporter permease</fullName>
    </submittedName>
</protein>
<feature type="transmembrane region" description="Helical" evidence="6">
    <location>
        <begin position="244"/>
        <end position="262"/>
    </location>
</feature>
<keyword evidence="9" id="KW-1185">Reference proteome</keyword>